<proteinExistence type="inferred from homology"/>
<feature type="domain" description="CCZ1/INTU/HSP4 first Longin" evidence="3">
    <location>
        <begin position="35"/>
        <end position="133"/>
    </location>
</feature>
<reference evidence="4 5" key="1">
    <citation type="journal article" date="2021" name="DNA Res.">
        <title>Genome analysis of Candida subhashii reveals its hybrid nature and dual mitochondrial genome conformations.</title>
        <authorList>
            <person name="Mixao V."/>
            <person name="Hegedusova E."/>
            <person name="Saus E."/>
            <person name="Pryszcz L.P."/>
            <person name="Cillingova A."/>
            <person name="Nosek J."/>
            <person name="Gabaldon T."/>
        </authorList>
    </citation>
    <scope>NUCLEOTIDE SEQUENCE [LARGE SCALE GENOMIC DNA]</scope>
    <source>
        <strain evidence="4 5">CBS 10753</strain>
    </source>
</reference>
<dbReference type="PANTHER" id="PTHR13056:SF0">
    <property type="entry name" value="VACUOLAR FUSION PROTEIN CCZ1 HOMOLOG-RELATED"/>
    <property type="match status" value="1"/>
</dbReference>
<comment type="similarity">
    <text evidence="1">Belongs to the CCZ1 family.</text>
</comment>
<dbReference type="RefSeq" id="XP_049262360.1">
    <property type="nucleotide sequence ID" value="XM_049408342.1"/>
</dbReference>
<feature type="compositionally biased region" description="Acidic residues" evidence="2">
    <location>
        <begin position="416"/>
        <end position="426"/>
    </location>
</feature>
<dbReference type="Pfam" id="PF19031">
    <property type="entry name" value="Intu_longin_1"/>
    <property type="match status" value="1"/>
</dbReference>
<evidence type="ECO:0000313" key="4">
    <source>
        <dbReference type="EMBL" id="KAG7662127.1"/>
    </source>
</evidence>
<gene>
    <name evidence="4" type="ORF">J8A68_004389</name>
</gene>
<protein>
    <submittedName>
        <fullName evidence="4">CCZ1</fullName>
    </submittedName>
</protein>
<evidence type="ECO:0000256" key="2">
    <source>
        <dbReference type="SAM" id="MobiDB-lite"/>
    </source>
</evidence>
<dbReference type="GO" id="GO:0016192">
    <property type="term" value="P:vesicle-mediated transport"/>
    <property type="evidence" value="ECO:0007669"/>
    <property type="project" value="InterPro"/>
</dbReference>
<evidence type="ECO:0000259" key="3">
    <source>
        <dbReference type="Pfam" id="PF19031"/>
    </source>
</evidence>
<accession>A0A8J5QFR0</accession>
<dbReference type="AlphaFoldDB" id="A0A8J5QFR0"/>
<dbReference type="Proteomes" id="UP000694255">
    <property type="component" value="Unassembled WGS sequence"/>
</dbReference>
<dbReference type="GeneID" id="73471189"/>
<evidence type="ECO:0000313" key="5">
    <source>
        <dbReference type="Proteomes" id="UP000694255"/>
    </source>
</evidence>
<feature type="region of interest" description="Disordered" evidence="2">
    <location>
        <begin position="405"/>
        <end position="426"/>
    </location>
</feature>
<dbReference type="OrthoDB" id="240546at2759"/>
<dbReference type="EMBL" id="JAGSYN010000184">
    <property type="protein sequence ID" value="KAG7662127.1"/>
    <property type="molecule type" value="Genomic_DNA"/>
</dbReference>
<comment type="caution">
    <text evidence="4">The sequence shown here is derived from an EMBL/GenBank/DDBJ whole genome shotgun (WGS) entry which is preliminary data.</text>
</comment>
<name>A0A8J5QFR0_9ASCO</name>
<dbReference type="GO" id="GO:0035658">
    <property type="term" value="C:Mon1-Ccz1 complex"/>
    <property type="evidence" value="ECO:0007669"/>
    <property type="project" value="InterPro"/>
</dbReference>
<sequence>MINNNIPSSNIVESHDSHIQYLSIINPLLVSDKAESNNELFKQILIFITTSQHQDQEWTQLEKLNLIGLIRGIDSFSRTFSTIENHRPTIIKTSKSSIIILELENDYYIVCSTYQVNQTKSNFINQQLIKLIIDANTTFRLLNMSLDRITKDYDFEVMKSTLNQYWSGFLESYNNQLYKVPVGLKWPNSLNYRGFLGLLKSGGQPKQIAKKSSISLIPNLKHEINQLLSDDDVQNEFAAKGIIISYFGKMNPKQYGLVYSQSSNDDELGDIIPQESLVDIYNWLEYHDYHDKLNSTSLCSSTSSDLFKTNLPMFVPSQAEADSQENMVDLGLRMLHPVNLTNSLVVSPLNYTVNSMMALGNQFTSAGAVQQEVPVQPDAQEQGWLSMPQFLRPYVGTEAEATTLLDEANVEPNHDSEDEEDEDEEVEAAGSYVIGLQTENFLQNISRRLVYIPTQMKVDQDIKSIEREYQLVVFTRDDIYITLIYESSATHQLDKVEFYEQLQHDILLPTIQEIQNSMIGGSLINTSISSLRSIAGLLPSEEVDQDFFYVIFDPEKPWFQSSLPYLPNITNDRATTPTATTRYQMAMYYLHDQLTNLFLIQQSEFFQTDNKLNEYFHKFTSNKLNDWMFYYIRHKNKFIIIIKNRNKTNRTNANTKIVEKSLLDKISDGIVDYAHLGFLDNLGDDVKYWLGQQVVSSE</sequence>
<dbReference type="InterPro" id="IPR043987">
    <property type="entry name" value="CCZ1/INTU/HSP4_longin_1"/>
</dbReference>
<evidence type="ECO:0000256" key="1">
    <source>
        <dbReference type="ARBA" id="ARBA00005352"/>
    </source>
</evidence>
<organism evidence="4 5">
    <name type="scientific">[Candida] subhashii</name>
    <dbReference type="NCBI Taxonomy" id="561895"/>
    <lineage>
        <taxon>Eukaryota</taxon>
        <taxon>Fungi</taxon>
        <taxon>Dikarya</taxon>
        <taxon>Ascomycota</taxon>
        <taxon>Saccharomycotina</taxon>
        <taxon>Pichiomycetes</taxon>
        <taxon>Debaryomycetaceae</taxon>
        <taxon>Spathaspora</taxon>
    </lineage>
</organism>
<keyword evidence="5" id="KW-1185">Reference proteome</keyword>
<dbReference type="PANTHER" id="PTHR13056">
    <property type="entry name" value="VACUOLAR FUSION PROTEIN CCZ1 HOMOLOG-RELATED"/>
    <property type="match status" value="1"/>
</dbReference>
<dbReference type="InterPro" id="IPR013176">
    <property type="entry name" value="Ccz1"/>
</dbReference>